<feature type="transmembrane region" description="Helical" evidence="8">
    <location>
        <begin position="299"/>
        <end position="321"/>
    </location>
</feature>
<feature type="domain" description="RCK C-terminal" evidence="9">
    <location>
        <begin position="656"/>
        <end position="742"/>
    </location>
</feature>
<evidence type="ECO:0000313" key="11">
    <source>
        <dbReference type="Proteomes" id="UP001220610"/>
    </source>
</evidence>
<sequence length="745" mass="82557">MSHLPVLISDLALILGAAAIVTLLFKKLKQPVVLGYIIAGFFVGPYFNWLPSVTEQSNIQIWAEIGVIFLLFSLGLEFSFKKLIKVGPPASITAVFEVISMVAVGYGTGKLLGWSNMDSLFLGGILSISSTTIILRAFEELNVKTQRFAHLVFGVLIVEDLVAIVLLVLLSTLSLSQEFAGQEMLLSVGKLLFFLVIWFVSGIFLLPSFLKKAKKLMNEETLLVVSLALCLLMVWFADKVGFSPALGAFIMGSILAETTQAEKIEHLVKPVKDLFGAIFFVSVGMMINPDTLVDYAGPIALICAITIVGKILSTSFGSLLAGQPLQTSVQAGLSLAQIGEFSFIIATLGLTLKVTSDFLYPIAVAVSAVTTLTTPYLIRGSKPFYKWVERVLPAKVSASLNNARTRNSHTLTDWKLVLQSNILNILLLSTLLVCVVVAASQYALPYIIQHFSEAPWVKWATAFFTLLLMLPFLWALAGKNTHSEAYSRVMESKNYTARLYLLHFLRLFLASSFIGFLMHRFFSFEAGVLSVVVIAVVVAIFHKRIRAFYDRIESRFMSNFNQREIAAAAKSRSELAPWDAHIVELEVTHDSPVLGKTLAELHWREQLGINVVLIRRGDNNIPAPSRYERIYPGDELYVLGTDPQIKRLQAIIRPVRHVENQEPAVNEVVLREFVIGENSPLLDKTIRSSGIREKIKGIVVGVERNGQRILNPESWFDFRVDDVVFVVGDDKLVNKMLSSEKAAVS</sequence>
<dbReference type="PROSITE" id="PS51202">
    <property type="entry name" value="RCK_C"/>
    <property type="match status" value="2"/>
</dbReference>
<dbReference type="GO" id="GO:0015297">
    <property type="term" value="F:antiporter activity"/>
    <property type="evidence" value="ECO:0007669"/>
    <property type="project" value="InterPro"/>
</dbReference>
<evidence type="ECO:0000256" key="1">
    <source>
        <dbReference type="ARBA" id="ARBA00004141"/>
    </source>
</evidence>
<feature type="transmembrane region" description="Helical" evidence="8">
    <location>
        <begin position="191"/>
        <end position="209"/>
    </location>
</feature>
<protein>
    <submittedName>
        <fullName evidence="10">Cation:proton antiporter</fullName>
    </submittedName>
</protein>
<feature type="transmembrane region" description="Helical" evidence="8">
    <location>
        <begin position="499"/>
        <end position="518"/>
    </location>
</feature>
<keyword evidence="7 8" id="KW-0472">Membrane</keyword>
<dbReference type="Gene3D" id="3.30.70.1450">
    <property type="entry name" value="Regulator of K+ conductance, C-terminal domain"/>
    <property type="match status" value="2"/>
</dbReference>
<feature type="transmembrane region" description="Helical" evidence="8">
    <location>
        <begin position="524"/>
        <end position="541"/>
    </location>
</feature>
<feature type="transmembrane region" description="Helical" evidence="8">
    <location>
        <begin position="333"/>
        <end position="352"/>
    </location>
</feature>
<evidence type="ECO:0000313" key="10">
    <source>
        <dbReference type="EMBL" id="WEK34010.1"/>
    </source>
</evidence>
<keyword evidence="4" id="KW-0633">Potassium transport</keyword>
<dbReference type="PANTHER" id="PTHR42751">
    <property type="entry name" value="SODIUM/HYDROGEN EXCHANGER FAMILY/TRKA DOMAIN PROTEIN"/>
    <property type="match status" value="1"/>
</dbReference>
<keyword evidence="5 8" id="KW-0812">Transmembrane</keyword>
<reference evidence="10" key="1">
    <citation type="submission" date="2023-03" db="EMBL/GenBank/DDBJ databases">
        <title>Andean soil-derived lignocellulolytic bacterial consortium as a source of novel taxa and putative plastic-active enzymes.</title>
        <authorList>
            <person name="Diaz-Garcia L."/>
            <person name="Chuvochina M."/>
            <person name="Feuerriegel G."/>
            <person name="Bunk B."/>
            <person name="Sproer C."/>
            <person name="Streit W.R."/>
            <person name="Rodriguez L.M."/>
            <person name="Overmann J."/>
            <person name="Jimenez D.J."/>
        </authorList>
    </citation>
    <scope>NUCLEOTIDE SEQUENCE</scope>
    <source>
        <strain evidence="10">MAG 7</strain>
    </source>
</reference>
<feature type="transmembrane region" description="Helical" evidence="8">
    <location>
        <begin position="32"/>
        <end position="49"/>
    </location>
</feature>
<feature type="transmembrane region" description="Helical" evidence="8">
    <location>
        <begin position="358"/>
        <end position="378"/>
    </location>
</feature>
<dbReference type="GO" id="GO:0008324">
    <property type="term" value="F:monoatomic cation transmembrane transporter activity"/>
    <property type="evidence" value="ECO:0007669"/>
    <property type="project" value="InterPro"/>
</dbReference>
<organism evidence="10 11">
    <name type="scientific">Candidatus Pseudobacter hemicellulosilyticus</name>
    <dbReference type="NCBI Taxonomy" id="3121375"/>
    <lineage>
        <taxon>Bacteria</taxon>
        <taxon>Pseudomonadati</taxon>
        <taxon>Bacteroidota</taxon>
        <taxon>Chitinophagia</taxon>
        <taxon>Chitinophagales</taxon>
        <taxon>Chitinophagaceae</taxon>
        <taxon>Pseudobacter</taxon>
    </lineage>
</organism>
<evidence type="ECO:0000256" key="5">
    <source>
        <dbReference type="ARBA" id="ARBA00022692"/>
    </source>
</evidence>
<evidence type="ECO:0000256" key="3">
    <source>
        <dbReference type="ARBA" id="ARBA00022448"/>
    </source>
</evidence>
<evidence type="ECO:0000259" key="9">
    <source>
        <dbReference type="PROSITE" id="PS51202"/>
    </source>
</evidence>
<evidence type="ECO:0000256" key="7">
    <source>
        <dbReference type="ARBA" id="ARBA00023136"/>
    </source>
</evidence>
<dbReference type="GO" id="GO:0016020">
    <property type="term" value="C:membrane"/>
    <property type="evidence" value="ECO:0007669"/>
    <property type="project" value="UniProtKB-SubCell"/>
</dbReference>
<feature type="transmembrane region" description="Helical" evidence="8">
    <location>
        <begin position="120"/>
        <end position="138"/>
    </location>
</feature>
<feature type="domain" description="RCK C-terminal" evidence="9">
    <location>
        <begin position="570"/>
        <end position="654"/>
    </location>
</feature>
<proteinExistence type="inferred from homology"/>
<dbReference type="EMBL" id="CP119311">
    <property type="protein sequence ID" value="WEK34010.1"/>
    <property type="molecule type" value="Genomic_DNA"/>
</dbReference>
<evidence type="ECO:0000256" key="6">
    <source>
        <dbReference type="ARBA" id="ARBA00022989"/>
    </source>
</evidence>
<evidence type="ECO:0000256" key="8">
    <source>
        <dbReference type="SAM" id="Phobius"/>
    </source>
</evidence>
<dbReference type="GO" id="GO:1902600">
    <property type="term" value="P:proton transmembrane transport"/>
    <property type="evidence" value="ECO:0007669"/>
    <property type="project" value="InterPro"/>
</dbReference>
<keyword evidence="3" id="KW-0813">Transport</keyword>
<dbReference type="Pfam" id="PF02080">
    <property type="entry name" value="TrkA_C"/>
    <property type="match status" value="2"/>
</dbReference>
<dbReference type="AlphaFoldDB" id="A0AAJ6BDU9"/>
<feature type="transmembrane region" description="Helical" evidence="8">
    <location>
        <begin position="221"/>
        <end position="237"/>
    </location>
</feature>
<comment type="similarity">
    <text evidence="2">Belongs to the monovalent cation:proton antiporter 2 (CPA2) transporter (TC 2.A.37) family.</text>
</comment>
<keyword evidence="4" id="KW-0630">Potassium</keyword>
<dbReference type="InterPro" id="IPR036721">
    <property type="entry name" value="RCK_C_sf"/>
</dbReference>
<feature type="transmembrane region" description="Helical" evidence="8">
    <location>
        <begin position="150"/>
        <end position="171"/>
    </location>
</feature>
<feature type="transmembrane region" description="Helical" evidence="8">
    <location>
        <begin position="61"/>
        <end position="78"/>
    </location>
</feature>
<dbReference type="Proteomes" id="UP001220610">
    <property type="component" value="Chromosome"/>
</dbReference>
<keyword evidence="6 8" id="KW-1133">Transmembrane helix</keyword>
<dbReference type="PANTHER" id="PTHR42751:SF3">
    <property type="entry name" value="SODIUM_GLUTAMATE SYMPORTER"/>
    <property type="match status" value="1"/>
</dbReference>
<dbReference type="Pfam" id="PF00999">
    <property type="entry name" value="Na_H_Exchanger"/>
    <property type="match status" value="1"/>
</dbReference>
<evidence type="ECO:0000256" key="4">
    <source>
        <dbReference type="ARBA" id="ARBA00022538"/>
    </source>
</evidence>
<dbReference type="InterPro" id="IPR006037">
    <property type="entry name" value="RCK_C"/>
</dbReference>
<dbReference type="SUPFAM" id="SSF116726">
    <property type="entry name" value="TrkA C-terminal domain-like"/>
    <property type="match status" value="2"/>
</dbReference>
<feature type="transmembrane region" description="Helical" evidence="8">
    <location>
        <begin position="90"/>
        <end position="108"/>
    </location>
</feature>
<keyword evidence="4" id="KW-0406">Ion transport</keyword>
<feature type="transmembrane region" description="Helical" evidence="8">
    <location>
        <begin position="456"/>
        <end position="478"/>
    </location>
</feature>
<dbReference type="InterPro" id="IPR038770">
    <property type="entry name" value="Na+/solute_symporter_sf"/>
</dbReference>
<dbReference type="Gene3D" id="1.20.1530.20">
    <property type="match status" value="1"/>
</dbReference>
<feature type="transmembrane region" description="Helical" evidence="8">
    <location>
        <begin position="6"/>
        <end position="25"/>
    </location>
</feature>
<feature type="transmembrane region" description="Helical" evidence="8">
    <location>
        <begin position="422"/>
        <end position="444"/>
    </location>
</feature>
<name>A0AAJ6BDU9_9BACT</name>
<dbReference type="InterPro" id="IPR006153">
    <property type="entry name" value="Cation/H_exchanger_TM"/>
</dbReference>
<accession>A0AAJ6BDU9</accession>
<evidence type="ECO:0000256" key="2">
    <source>
        <dbReference type="ARBA" id="ARBA00005551"/>
    </source>
</evidence>
<dbReference type="GO" id="GO:0006813">
    <property type="term" value="P:potassium ion transport"/>
    <property type="evidence" value="ECO:0007669"/>
    <property type="project" value="UniProtKB-KW"/>
</dbReference>
<gene>
    <name evidence="10" type="ORF">P0Y53_16100</name>
</gene>
<comment type="subcellular location">
    <subcellularLocation>
        <location evidence="1">Membrane</location>
        <topology evidence="1">Multi-pass membrane protein</topology>
    </subcellularLocation>
</comment>